<organism evidence="3 4">
    <name type="scientific">Candidatus Falkowbacteria bacterium HGW-Falkowbacteria-1</name>
    <dbReference type="NCBI Taxonomy" id="2013768"/>
    <lineage>
        <taxon>Bacteria</taxon>
        <taxon>Candidatus Falkowiibacteriota</taxon>
    </lineage>
</organism>
<dbReference type="Pfam" id="PF00534">
    <property type="entry name" value="Glycos_transf_1"/>
    <property type="match status" value="1"/>
</dbReference>
<dbReference type="InterPro" id="IPR028098">
    <property type="entry name" value="Glyco_trans_4-like_N"/>
</dbReference>
<feature type="domain" description="Glycosyltransferase subfamily 4-like N-terminal" evidence="2">
    <location>
        <begin position="24"/>
        <end position="97"/>
    </location>
</feature>
<dbReference type="Proteomes" id="UP000233517">
    <property type="component" value="Unassembled WGS sequence"/>
</dbReference>
<evidence type="ECO:0000259" key="1">
    <source>
        <dbReference type="Pfam" id="PF00534"/>
    </source>
</evidence>
<protein>
    <recommendedName>
        <fullName evidence="5">Glycosyltransferase family 4 protein</fullName>
    </recommendedName>
</protein>
<dbReference type="CDD" id="cd03802">
    <property type="entry name" value="GT4_AviGT4-like"/>
    <property type="match status" value="1"/>
</dbReference>
<dbReference type="GO" id="GO:0016757">
    <property type="term" value="F:glycosyltransferase activity"/>
    <property type="evidence" value="ECO:0007669"/>
    <property type="project" value="InterPro"/>
</dbReference>
<sequence>MVNKKLKIAIVSKLWEETFPGSRGGTGSSIGYLVNGLVNKGHQVTLFATGNSKTKAQELVSVRPRHYLDDYSEIHEYENIAGAFRRAKDFDIIHCAVEHKSVFFGDLVKTPSIHSIRYGEFFDQEVKLLKKYKNLNYVGISKSLKKFLPFLNWKDFIYNGVDYRDFKQEEKRGDYLLFLARVTPQKGVDTAIKVAKKLNMKLIIAGKTSDVDKDFLNKKVYPFIDGKQIMYVGEVLGEKKKKLLSQALCLIQPNRVIEAFGNSFLESMASAVPVVAFDRGAMSELIKNGKTGYVVNNFNEMLKAVKNIHNLSKKDCVERVKKSFSLDKMIESYEALYYRIIDGK</sequence>
<proteinExistence type="predicted"/>
<dbReference type="EMBL" id="PHAI01000002">
    <property type="protein sequence ID" value="PKM91316.1"/>
    <property type="molecule type" value="Genomic_DNA"/>
</dbReference>
<reference evidence="3 4" key="1">
    <citation type="journal article" date="2017" name="ISME J.">
        <title>Potential for microbial H2 and metal transformations associated with novel bacteria and archaea in deep terrestrial subsurface sediments.</title>
        <authorList>
            <person name="Hernsdorf A.W."/>
            <person name="Amano Y."/>
            <person name="Miyakawa K."/>
            <person name="Ise K."/>
            <person name="Suzuki Y."/>
            <person name="Anantharaman K."/>
            <person name="Probst A."/>
            <person name="Burstein D."/>
            <person name="Thomas B.C."/>
            <person name="Banfield J.F."/>
        </authorList>
    </citation>
    <scope>NUCLEOTIDE SEQUENCE [LARGE SCALE GENOMIC DNA]</scope>
    <source>
        <strain evidence="3">HGW-Falkowbacteria-1</strain>
    </source>
</reference>
<accession>A0A2N2E9G4</accession>
<feature type="domain" description="Glycosyl transferase family 1" evidence="1">
    <location>
        <begin position="167"/>
        <end position="301"/>
    </location>
</feature>
<dbReference type="Pfam" id="PF13439">
    <property type="entry name" value="Glyco_transf_4"/>
    <property type="match status" value="1"/>
</dbReference>
<evidence type="ECO:0000313" key="4">
    <source>
        <dbReference type="Proteomes" id="UP000233517"/>
    </source>
</evidence>
<dbReference type="PANTHER" id="PTHR12526:SF595">
    <property type="entry name" value="BLL5217 PROTEIN"/>
    <property type="match status" value="1"/>
</dbReference>
<evidence type="ECO:0000313" key="3">
    <source>
        <dbReference type="EMBL" id="PKM91316.1"/>
    </source>
</evidence>
<gene>
    <name evidence="3" type="ORF">CVU82_01815</name>
</gene>
<evidence type="ECO:0000259" key="2">
    <source>
        <dbReference type="Pfam" id="PF13439"/>
    </source>
</evidence>
<dbReference type="Gene3D" id="3.40.50.2000">
    <property type="entry name" value="Glycogen Phosphorylase B"/>
    <property type="match status" value="2"/>
</dbReference>
<dbReference type="AlphaFoldDB" id="A0A2N2E9G4"/>
<dbReference type="InterPro" id="IPR001296">
    <property type="entry name" value="Glyco_trans_1"/>
</dbReference>
<name>A0A2N2E9G4_9BACT</name>
<dbReference type="SUPFAM" id="SSF53756">
    <property type="entry name" value="UDP-Glycosyltransferase/glycogen phosphorylase"/>
    <property type="match status" value="1"/>
</dbReference>
<comment type="caution">
    <text evidence="3">The sequence shown here is derived from an EMBL/GenBank/DDBJ whole genome shotgun (WGS) entry which is preliminary data.</text>
</comment>
<dbReference type="PANTHER" id="PTHR12526">
    <property type="entry name" value="GLYCOSYLTRANSFERASE"/>
    <property type="match status" value="1"/>
</dbReference>
<evidence type="ECO:0008006" key="5">
    <source>
        <dbReference type="Google" id="ProtNLM"/>
    </source>
</evidence>